<name>A0AAQ3KX07_9LILI</name>
<dbReference type="GO" id="GO:0005634">
    <property type="term" value="C:nucleus"/>
    <property type="evidence" value="ECO:0007669"/>
    <property type="project" value="UniProtKB-SubCell"/>
</dbReference>
<dbReference type="Proteomes" id="UP001327560">
    <property type="component" value="Chromosome 7"/>
</dbReference>
<evidence type="ECO:0000259" key="9">
    <source>
        <dbReference type="PROSITE" id="PS50888"/>
    </source>
</evidence>
<gene>
    <name evidence="10" type="ORF">Cni_G23878</name>
</gene>
<accession>A0AAQ3KX07</accession>
<dbReference type="PANTHER" id="PTHR16223:SF238">
    <property type="entry name" value="TRANSCRIPTION FACTOR BHLH114"/>
    <property type="match status" value="1"/>
</dbReference>
<feature type="compositionally biased region" description="Polar residues" evidence="8">
    <location>
        <begin position="277"/>
        <end position="286"/>
    </location>
</feature>
<dbReference type="SUPFAM" id="SSF47459">
    <property type="entry name" value="HLH, helix-loop-helix DNA-binding domain"/>
    <property type="match status" value="1"/>
</dbReference>
<dbReference type="SMART" id="SM00353">
    <property type="entry name" value="HLH"/>
    <property type="match status" value="1"/>
</dbReference>
<keyword evidence="5" id="KW-0238">DNA-binding</keyword>
<dbReference type="PANTHER" id="PTHR16223">
    <property type="entry name" value="TRANSCRIPTION FACTOR BHLH83-RELATED"/>
    <property type="match status" value="1"/>
</dbReference>
<evidence type="ECO:0000256" key="2">
    <source>
        <dbReference type="ARBA" id="ARBA00005510"/>
    </source>
</evidence>
<reference evidence="10 11" key="1">
    <citation type="submission" date="2023-10" db="EMBL/GenBank/DDBJ databases">
        <title>Chromosome-scale genome assembly provides insights into flower coloration mechanisms of Canna indica.</title>
        <authorList>
            <person name="Li C."/>
        </authorList>
    </citation>
    <scope>NUCLEOTIDE SEQUENCE [LARGE SCALE GENOMIC DNA]</scope>
    <source>
        <tissue evidence="10">Flower</tissue>
    </source>
</reference>
<feature type="domain" description="BHLH" evidence="9">
    <location>
        <begin position="298"/>
        <end position="347"/>
    </location>
</feature>
<dbReference type="CDD" id="cd11393">
    <property type="entry name" value="bHLH_AtbHLH_like"/>
    <property type="match status" value="1"/>
</dbReference>
<organism evidence="10 11">
    <name type="scientific">Canna indica</name>
    <name type="common">Indian-shot</name>
    <dbReference type="NCBI Taxonomy" id="4628"/>
    <lineage>
        <taxon>Eukaryota</taxon>
        <taxon>Viridiplantae</taxon>
        <taxon>Streptophyta</taxon>
        <taxon>Embryophyta</taxon>
        <taxon>Tracheophyta</taxon>
        <taxon>Spermatophyta</taxon>
        <taxon>Magnoliopsida</taxon>
        <taxon>Liliopsida</taxon>
        <taxon>Zingiberales</taxon>
        <taxon>Cannaceae</taxon>
        <taxon>Canna</taxon>
    </lineage>
</organism>
<dbReference type="InterPro" id="IPR011598">
    <property type="entry name" value="bHLH_dom"/>
</dbReference>
<comment type="subcellular location">
    <subcellularLocation>
        <location evidence="1">Nucleus</location>
    </subcellularLocation>
</comment>
<evidence type="ECO:0000256" key="1">
    <source>
        <dbReference type="ARBA" id="ARBA00004123"/>
    </source>
</evidence>
<sequence>MEEDLLCSGESWWNPKMNSGFHASPSSLSCSTATAEIEGREFSATDLLKPKARSCDESTGSACDSSITSQDLPSFSLSPSSMNWPTQALLNGGRSESNFQALLQQDLCPKPYMIKQDFDSDLAHSAVVESSTENLLTEQQRFGSFYRCPSTIMLQELVEPDMKPQQSIYDDDQGMNCFQSSPMMVPSYQGSLNELWQNSWAKFSHHLLKSSSLPKQQFSNYNPLQFTNSTPFWNPSAAASVADLRSMLCSLTPSQFVMQPKTTNCSNLAAKMNQRIQDSCSSSTHKTGSEPPIKKPRMETPSPLPTFKVRKEKLGDRITALQQLVSPFGKTDTASVLQEAIEYIKFLHDQVNVLSSPYLKNGHAMQQKQISDKLKDCDELSQDLRSHGLCLVPMTSMFPLASETTADFWHPTFGGTFR</sequence>
<evidence type="ECO:0000256" key="7">
    <source>
        <dbReference type="ARBA" id="ARBA00023242"/>
    </source>
</evidence>
<dbReference type="PROSITE" id="PS50888">
    <property type="entry name" value="BHLH"/>
    <property type="match status" value="1"/>
</dbReference>
<evidence type="ECO:0000256" key="4">
    <source>
        <dbReference type="ARBA" id="ARBA00023015"/>
    </source>
</evidence>
<dbReference type="GO" id="GO:0046983">
    <property type="term" value="F:protein dimerization activity"/>
    <property type="evidence" value="ECO:0007669"/>
    <property type="project" value="InterPro"/>
</dbReference>
<proteinExistence type="inferred from homology"/>
<evidence type="ECO:0000256" key="8">
    <source>
        <dbReference type="SAM" id="MobiDB-lite"/>
    </source>
</evidence>
<comment type="similarity">
    <text evidence="2">Belongs to the bHLH protein family.</text>
</comment>
<dbReference type="GO" id="GO:0000981">
    <property type="term" value="F:DNA-binding transcription factor activity, RNA polymerase II-specific"/>
    <property type="evidence" value="ECO:0007669"/>
    <property type="project" value="TreeGrafter"/>
</dbReference>
<evidence type="ECO:0000256" key="5">
    <source>
        <dbReference type="ARBA" id="ARBA00023125"/>
    </source>
</evidence>
<feature type="region of interest" description="Disordered" evidence="8">
    <location>
        <begin position="277"/>
        <end position="305"/>
    </location>
</feature>
<keyword evidence="7" id="KW-0539">Nucleus</keyword>
<evidence type="ECO:0000256" key="6">
    <source>
        <dbReference type="ARBA" id="ARBA00023163"/>
    </source>
</evidence>
<keyword evidence="6" id="KW-0804">Transcription</keyword>
<evidence type="ECO:0000313" key="11">
    <source>
        <dbReference type="Proteomes" id="UP001327560"/>
    </source>
</evidence>
<comment type="subunit">
    <text evidence="3">Homodimer.</text>
</comment>
<dbReference type="InterPro" id="IPR036638">
    <property type="entry name" value="HLH_DNA-bd_sf"/>
</dbReference>
<dbReference type="Gene3D" id="4.10.280.10">
    <property type="entry name" value="Helix-loop-helix DNA-binding domain"/>
    <property type="match status" value="1"/>
</dbReference>
<evidence type="ECO:0000256" key="3">
    <source>
        <dbReference type="ARBA" id="ARBA00011738"/>
    </source>
</evidence>
<dbReference type="AlphaFoldDB" id="A0AAQ3KX07"/>
<dbReference type="InterPro" id="IPR045239">
    <property type="entry name" value="bHLH95_bHLH"/>
</dbReference>
<dbReference type="FunFam" id="4.10.280.10:FF:000032">
    <property type="entry name" value="Transcription factor bHLH123 family"/>
    <property type="match status" value="1"/>
</dbReference>
<keyword evidence="4" id="KW-0805">Transcription regulation</keyword>
<dbReference type="EMBL" id="CP136896">
    <property type="protein sequence ID" value="WOL15097.1"/>
    <property type="molecule type" value="Genomic_DNA"/>
</dbReference>
<dbReference type="GO" id="GO:0000978">
    <property type="term" value="F:RNA polymerase II cis-regulatory region sequence-specific DNA binding"/>
    <property type="evidence" value="ECO:0007669"/>
    <property type="project" value="TreeGrafter"/>
</dbReference>
<keyword evidence="11" id="KW-1185">Reference proteome</keyword>
<dbReference type="InterPro" id="IPR045843">
    <property type="entry name" value="IND-like"/>
</dbReference>
<evidence type="ECO:0000313" key="10">
    <source>
        <dbReference type="EMBL" id="WOL15097.1"/>
    </source>
</evidence>
<protein>
    <recommendedName>
        <fullName evidence="9">BHLH domain-containing protein</fullName>
    </recommendedName>
</protein>